<comment type="caution">
    <text evidence="1">The sequence shown here is derived from an EMBL/GenBank/DDBJ whole genome shotgun (WGS) entry which is preliminary data.</text>
</comment>
<reference evidence="1 2" key="1">
    <citation type="submission" date="2024-04" db="EMBL/GenBank/DDBJ databases">
        <title>Two novel Raoultella species associated with bleeding cankers of broadleaf hosts, Raoultella scottia sp. nov. and Raoultella lignicola sp. nov.</title>
        <authorList>
            <person name="Brady C.L."/>
        </authorList>
    </citation>
    <scope>NUCLEOTIDE SEQUENCE [LARGE SCALE GENOMIC DNA]</scope>
    <source>
        <strain evidence="1 2">TW_WC1a.1</strain>
    </source>
</reference>
<keyword evidence="2" id="KW-1185">Reference proteome</keyword>
<evidence type="ECO:0000313" key="1">
    <source>
        <dbReference type="EMBL" id="MEL0550698.1"/>
    </source>
</evidence>
<name>A0ABU9F2V8_9ENTR</name>
<dbReference type="RefSeq" id="WP_123754792.1">
    <property type="nucleotide sequence ID" value="NZ_JARXNK020000097.1"/>
</dbReference>
<organism evidence="1 2">
    <name type="scientific">Raoultella lignicola</name>
    <dbReference type="NCBI Taxonomy" id="3040939"/>
    <lineage>
        <taxon>Bacteria</taxon>
        <taxon>Pseudomonadati</taxon>
        <taxon>Pseudomonadota</taxon>
        <taxon>Gammaproteobacteria</taxon>
        <taxon>Enterobacterales</taxon>
        <taxon>Enterobacteriaceae</taxon>
        <taxon>Klebsiella/Raoultella group</taxon>
        <taxon>Raoultella</taxon>
    </lineage>
</organism>
<dbReference type="EMBL" id="JARXNK020000097">
    <property type="protein sequence ID" value="MEL0550698.1"/>
    <property type="molecule type" value="Genomic_DNA"/>
</dbReference>
<dbReference type="InterPro" id="IPR036551">
    <property type="entry name" value="Flavin_trans-like"/>
</dbReference>
<proteinExistence type="predicted"/>
<gene>
    <name evidence="1" type="ORF">QFI96_003160</name>
</gene>
<dbReference type="Proteomes" id="UP001312893">
    <property type="component" value="Unassembled WGS sequence"/>
</dbReference>
<evidence type="ECO:0000313" key="2">
    <source>
        <dbReference type="Proteomes" id="UP001312893"/>
    </source>
</evidence>
<evidence type="ECO:0008006" key="3">
    <source>
        <dbReference type="Google" id="ProtNLM"/>
    </source>
</evidence>
<protein>
    <recommendedName>
        <fullName evidence="3">Ethanolamine utilization protein</fullName>
    </recommendedName>
</protein>
<dbReference type="SUPFAM" id="SSF52507">
    <property type="entry name" value="Homo-oligomeric flavin-containing Cys decarboxylases, HFCD"/>
    <property type="match status" value="1"/>
</dbReference>
<accession>A0ABU9F2V8</accession>
<sequence>MDAQQLSQHLDSLIADMLAQRRRRLQTHDKVMRVVVSGEDLTALPTTLDCLTALDRSGYLLVMTFSHSAMQASLPSSCLAALARRGVDALCDNRDPGQTEAAFSGLYLPSLSSNSLSKIALGIRDNRVCRWAFHALSRNTPTIVTLNAECRDDGTSLLPPALRARLASYVATLGEYGITVIGRPMAKREPGPAMPAGKALLTLSDVRQHPTGAVLSIGPRTLITPAARDAIRDRGIVIAQEPQEEICIWQK</sequence>